<keyword evidence="3" id="KW-0067">ATP-binding</keyword>
<evidence type="ECO:0000313" key="4">
    <source>
        <dbReference type="Proteomes" id="UP001332931"/>
    </source>
</evidence>
<dbReference type="InterPro" id="IPR003594">
    <property type="entry name" value="HATPase_dom"/>
</dbReference>
<organism evidence="3 4">
    <name type="scientific">Olsenella absiana</name>
    <dbReference type="NCBI Taxonomy" id="3115222"/>
    <lineage>
        <taxon>Bacteria</taxon>
        <taxon>Bacillati</taxon>
        <taxon>Actinomycetota</taxon>
        <taxon>Coriobacteriia</taxon>
        <taxon>Coriobacteriales</taxon>
        <taxon>Atopobiaceae</taxon>
        <taxon>Olsenella</taxon>
    </lineage>
</organism>
<proteinExistence type="predicted"/>
<dbReference type="InterPro" id="IPR036890">
    <property type="entry name" value="HATPase_C_sf"/>
</dbReference>
<dbReference type="GO" id="GO:0005524">
    <property type="term" value="F:ATP binding"/>
    <property type="evidence" value="ECO:0007669"/>
    <property type="project" value="UniProtKB-KW"/>
</dbReference>
<dbReference type="CDD" id="cd00075">
    <property type="entry name" value="HATPase"/>
    <property type="match status" value="1"/>
</dbReference>
<evidence type="ECO:0000313" key="3">
    <source>
        <dbReference type="EMBL" id="MEE6147987.1"/>
    </source>
</evidence>
<keyword evidence="3" id="KW-0547">Nucleotide-binding</keyword>
<dbReference type="RefSeq" id="WP_330958752.1">
    <property type="nucleotide sequence ID" value="NZ_JAZGJQ010000010.1"/>
</dbReference>
<accession>A0ABU7RBK2</accession>
<reference evidence="3 4" key="1">
    <citation type="submission" date="2024-01" db="EMBL/GenBank/DDBJ databases">
        <title>Description of Olsenella sp. nov., isolated from pig feces.</title>
        <authorList>
            <person name="Chang Y.-H."/>
        </authorList>
    </citation>
    <scope>NUCLEOTIDE SEQUENCE [LARGE SCALE GENOMIC DNA]</scope>
    <source>
        <strain evidence="3 4">YH-ols2223</strain>
    </source>
</reference>
<feature type="region of interest" description="Disordered" evidence="1">
    <location>
        <begin position="161"/>
        <end position="180"/>
    </location>
</feature>
<evidence type="ECO:0000256" key="1">
    <source>
        <dbReference type="SAM" id="MobiDB-lite"/>
    </source>
</evidence>
<dbReference type="EMBL" id="JAZGJQ010000010">
    <property type="protein sequence ID" value="MEE6147987.1"/>
    <property type="molecule type" value="Genomic_DNA"/>
</dbReference>
<dbReference type="Gene3D" id="3.30.565.10">
    <property type="entry name" value="Histidine kinase-like ATPase, C-terminal domain"/>
    <property type="match status" value="1"/>
</dbReference>
<keyword evidence="4" id="KW-1185">Reference proteome</keyword>
<evidence type="ECO:0000259" key="2">
    <source>
        <dbReference type="SMART" id="SM00387"/>
    </source>
</evidence>
<feature type="region of interest" description="Disordered" evidence="1">
    <location>
        <begin position="292"/>
        <end position="316"/>
    </location>
</feature>
<dbReference type="Pfam" id="PF02518">
    <property type="entry name" value="HATPase_c"/>
    <property type="match status" value="1"/>
</dbReference>
<feature type="domain" description="Histidine kinase/HSP90-like ATPase" evidence="2">
    <location>
        <begin position="45"/>
        <end position="156"/>
    </location>
</feature>
<dbReference type="SMART" id="SM00387">
    <property type="entry name" value="HATPase_c"/>
    <property type="match status" value="1"/>
</dbReference>
<gene>
    <name evidence="3" type="ORF">VXJ25_08340</name>
</gene>
<dbReference type="Proteomes" id="UP001332931">
    <property type="component" value="Unassembled WGS sequence"/>
</dbReference>
<dbReference type="SUPFAM" id="SSF55874">
    <property type="entry name" value="ATPase domain of HSP90 chaperone/DNA topoisomerase II/histidine kinase"/>
    <property type="match status" value="1"/>
</dbReference>
<sequence length="360" mass="38263">MSEDSSLLGFVSSLGGGDPLRVEENLGDGYVRLRVLEAERRQAKHDIRCVEDVLIELLRNARDAGARKVLVASAREGALRTLVVLDDGCGIPEEMQERVFDARVTSKLDSVHVDRWGVHGRGMALFSIRENAESAEVLASAPGRGTAVRVVCDTGRLPERADQSTWPRLPSRAHGAGAESLGRGPHNLVRTCCEFGLESEGACRVYVGSPAQVVSTVVARCAAAPASDATGARRAPTLLEELAASPGAAALAEAAGRLGLRMSERNALRILSGEVAPLANVCATLRASRDGRREPASARAGAGLGRPVGLSREDSESLARSVTRDVRALGERYYFRPCGEARVSVRDGLLQITVPIADDE</sequence>
<comment type="caution">
    <text evidence="3">The sequence shown here is derived from an EMBL/GenBank/DDBJ whole genome shotgun (WGS) entry which is preliminary data.</text>
</comment>
<name>A0ABU7RBK2_9ACTN</name>
<protein>
    <submittedName>
        <fullName evidence="3">ATP-binding protein</fullName>
    </submittedName>
</protein>